<dbReference type="RefSeq" id="XP_022323247.1">
    <property type="nucleotide sequence ID" value="XM_022467539.1"/>
</dbReference>
<sequence length="1119" mass="128638">MDSEICLGDKKKQLEFLKSVWKSTNAPSAKPTPDLSDSEGKSHGWPEIEPRDAKKTSQRKTSNKYSFSPEWQPEFSDSEDSFSGEDWGSFRHALPRTSPTHEDDGTDRVIYNNLYEVPESKSSRAGPKFIAILNLTPQGDEADTGRSRSSQGSSEQLNKSDRLSVGTGSMFTISMGFKHADKGRIKNSDLPNIPYRNNVESMGFGDDSFVDSRGDEDDDADDDHSHQSRCVHHFHKCCHCRSDDSKDKDEKYPFDYSMAESEPIKSQRSSSLYPRADSYMYPCLNSYNEECGQCKNCKSGQMITTMEQLTESIDCEIHDVVPDGNCLFRSVVDQLRMNGEFHWTANSIRQLAVGYLRDNPTHEDGTHLGMFLTSETWDEYLSRMTRDKEWGDQLILRGISCVVGRTISIISALGSGHNQTTIEPITKNKDVTREPLQLGHFDDQHYVSLRKKNWSDVWFENGRKMNELSDNSAVNEALNVSTYLRNNQDPLTSVPFIHLNFLIKKAIPSSSFAFEDASIFDIASDSGLRKRDTWIKVGDVEEGLSCYFYDYSSRLQISYNRKQHGTNLGMTYICAMTNHVAMEDTSDVSDAENQLKLEFEETEPSVVKLVVMQPSSTMMYYVRIRDGTAYLHTSYMTPLSCSSSMKSIAGIECSRWPKHIEDSWLIRQRPARWPTKDMLTEAVKEKCVVVPDKTSGPLSWRLNFMLPIRSLIKRGTNSHQRHCYRIFRLLINNSSKPNMHLPSYAVKSIFLYALEKLPSVHWEQNKGVCLLHMLDELLSSLQQKKMPDYFITSWNLLESVPEDECQGLYQRILAVRQFPIISIVLTSEREGLPGSSIAEPLIEHIDSINSGHYVEGSEKDVFLHVTMEDVKNNLYMFSFKRAVDTFMELYDDYLQSNEHPPSVEEFASSYMQDVPQKMQWWFYFFLDHFHQRQALSIIMRNFGGTPIGTLLGPTRKKGTFDEVIVPPPLMQSSKSSYEPDVAFLMELTQYLIMAEEHQESTHYLMELVRVLKEKLKLYSENDHPTSTHTEHGHYQMDYHNQVMSLRYYMAMVTVLYQLFNRLKHLDSVELFSEYIEDAENVCAILGKPDNYYYLAMFYKGLGCLEKYREAWNVYNNGLD</sequence>
<dbReference type="PANTHER" id="PTHR10656">
    <property type="entry name" value="CELL FATE DETERMINING PROTEIN MAB21-RELATED"/>
    <property type="match status" value="1"/>
</dbReference>
<dbReference type="AlphaFoldDB" id="A0A8B8D537"/>
<dbReference type="InterPro" id="IPR046906">
    <property type="entry name" value="Mab-21_HhH/H2TH-like"/>
</dbReference>
<dbReference type="Gene3D" id="3.90.70.80">
    <property type="match status" value="1"/>
</dbReference>
<feature type="compositionally biased region" description="Basic and acidic residues" evidence="1">
    <location>
        <begin position="38"/>
        <end position="55"/>
    </location>
</feature>
<dbReference type="PANTHER" id="PTHR10656:SF69">
    <property type="entry name" value="MAB-21-LIKE HHH_H2TH-LIKE DOMAIN-CONTAINING PROTEIN"/>
    <property type="match status" value="1"/>
</dbReference>
<organism evidence="3 5">
    <name type="scientific">Crassostrea virginica</name>
    <name type="common">Eastern oyster</name>
    <dbReference type="NCBI Taxonomy" id="6565"/>
    <lineage>
        <taxon>Eukaryota</taxon>
        <taxon>Metazoa</taxon>
        <taxon>Spiralia</taxon>
        <taxon>Lophotrochozoa</taxon>
        <taxon>Mollusca</taxon>
        <taxon>Bivalvia</taxon>
        <taxon>Autobranchia</taxon>
        <taxon>Pteriomorphia</taxon>
        <taxon>Ostreida</taxon>
        <taxon>Ostreoidea</taxon>
        <taxon>Ostreidae</taxon>
        <taxon>Crassostrea</taxon>
    </lineage>
</organism>
<protein>
    <submittedName>
        <fullName evidence="4 5">Uncharacterized protein LOC111124575 isoform X1</fullName>
    </submittedName>
</protein>
<proteinExistence type="predicted"/>
<dbReference type="Gene3D" id="1.10.1410.40">
    <property type="match status" value="1"/>
</dbReference>
<gene>
    <name evidence="4 5" type="primary">LOC111124575</name>
</gene>
<dbReference type="SUPFAM" id="SSF54001">
    <property type="entry name" value="Cysteine proteinases"/>
    <property type="match status" value="1"/>
</dbReference>
<evidence type="ECO:0000256" key="1">
    <source>
        <dbReference type="SAM" id="MobiDB-lite"/>
    </source>
</evidence>
<dbReference type="KEGG" id="cvn:111124575"/>
<dbReference type="Pfam" id="PF20266">
    <property type="entry name" value="Mab-21_C"/>
    <property type="match status" value="1"/>
</dbReference>
<dbReference type="InterPro" id="IPR003323">
    <property type="entry name" value="OTU_dom"/>
</dbReference>
<dbReference type="SMART" id="SM01265">
    <property type="entry name" value="Mab-21"/>
    <property type="match status" value="1"/>
</dbReference>
<feature type="region of interest" description="Disordered" evidence="1">
    <location>
        <begin position="21"/>
        <end position="106"/>
    </location>
</feature>
<dbReference type="OrthoDB" id="6158363at2759"/>
<feature type="compositionally biased region" description="Low complexity" evidence="1">
    <location>
        <begin position="147"/>
        <end position="156"/>
    </location>
</feature>
<dbReference type="GeneID" id="111124575"/>
<dbReference type="RefSeq" id="XP_022323246.1">
    <property type="nucleotide sequence ID" value="XM_022467538.1"/>
</dbReference>
<evidence type="ECO:0000259" key="2">
    <source>
        <dbReference type="PROSITE" id="PS50802"/>
    </source>
</evidence>
<dbReference type="PROSITE" id="PS50802">
    <property type="entry name" value="OTU"/>
    <property type="match status" value="1"/>
</dbReference>
<reference evidence="4 5" key="1">
    <citation type="submission" date="2025-04" db="UniProtKB">
        <authorList>
            <consortium name="RefSeq"/>
        </authorList>
    </citation>
    <scope>IDENTIFICATION</scope>
    <source>
        <tissue evidence="4 5">Whole sample</tissue>
    </source>
</reference>
<feature type="region of interest" description="Disordered" evidence="1">
    <location>
        <begin position="182"/>
        <end position="225"/>
    </location>
</feature>
<accession>A0A8B8D537</accession>
<dbReference type="InterPro" id="IPR038765">
    <property type="entry name" value="Papain-like_cys_pep_sf"/>
</dbReference>
<evidence type="ECO:0000313" key="3">
    <source>
        <dbReference type="Proteomes" id="UP000694844"/>
    </source>
</evidence>
<evidence type="ECO:0000313" key="4">
    <source>
        <dbReference type="RefSeq" id="XP_022323246.1"/>
    </source>
</evidence>
<dbReference type="Pfam" id="PF02338">
    <property type="entry name" value="OTU"/>
    <property type="match status" value="1"/>
</dbReference>
<dbReference type="Proteomes" id="UP000694844">
    <property type="component" value="Chromosome 3"/>
</dbReference>
<dbReference type="CDD" id="cd22758">
    <property type="entry name" value="OTU_232R-like"/>
    <property type="match status" value="1"/>
</dbReference>
<evidence type="ECO:0000313" key="5">
    <source>
        <dbReference type="RefSeq" id="XP_022323247.1"/>
    </source>
</evidence>
<feature type="region of interest" description="Disordered" evidence="1">
    <location>
        <begin position="136"/>
        <end position="163"/>
    </location>
</feature>
<keyword evidence="3" id="KW-1185">Reference proteome</keyword>
<feature type="domain" description="OTU" evidence="2">
    <location>
        <begin position="315"/>
        <end position="452"/>
    </location>
</feature>
<name>A0A8B8D537_CRAVI</name>
<dbReference type="InterPro" id="IPR024810">
    <property type="entry name" value="MAB21L/cGLR"/>
</dbReference>